<feature type="transmembrane region" description="Helical" evidence="12">
    <location>
        <begin position="129"/>
        <end position="148"/>
    </location>
</feature>
<evidence type="ECO:0000256" key="10">
    <source>
        <dbReference type="ARBA" id="ARBA00023004"/>
    </source>
</evidence>
<feature type="transmembrane region" description="Helical" evidence="12">
    <location>
        <begin position="221"/>
        <end position="238"/>
    </location>
</feature>
<keyword evidence="3 12" id="KW-0813">Transport</keyword>
<feature type="transmembrane region" description="Helical" evidence="12">
    <location>
        <begin position="15"/>
        <end position="39"/>
    </location>
</feature>
<evidence type="ECO:0000256" key="2">
    <source>
        <dbReference type="ARBA" id="ARBA00009819"/>
    </source>
</evidence>
<feature type="region of interest" description="Disordered" evidence="13">
    <location>
        <begin position="460"/>
        <end position="490"/>
    </location>
</feature>
<proteinExistence type="inferred from homology"/>
<dbReference type="GO" id="GO:0005886">
    <property type="term" value="C:plasma membrane"/>
    <property type="evidence" value="ECO:0007669"/>
    <property type="project" value="UniProtKB-SubCell"/>
</dbReference>
<keyword evidence="7 12" id="KW-0479">Metal-binding</keyword>
<evidence type="ECO:0000256" key="12">
    <source>
        <dbReference type="PIRNR" id="PIRNR006446"/>
    </source>
</evidence>
<organism evidence="14 15">
    <name type="scientific">Methylobacterium phyllostachyos</name>
    <dbReference type="NCBI Taxonomy" id="582672"/>
    <lineage>
        <taxon>Bacteria</taxon>
        <taxon>Pseudomonadati</taxon>
        <taxon>Pseudomonadota</taxon>
        <taxon>Alphaproteobacteria</taxon>
        <taxon>Hyphomicrobiales</taxon>
        <taxon>Methylobacteriaceae</taxon>
        <taxon>Methylobacterium</taxon>
    </lineage>
</organism>
<dbReference type="Proteomes" id="UP000198704">
    <property type="component" value="Unassembled WGS sequence"/>
</dbReference>
<keyword evidence="10 12" id="KW-0408">Iron</keyword>
<dbReference type="GO" id="GO:0020037">
    <property type="term" value="F:heme binding"/>
    <property type="evidence" value="ECO:0007669"/>
    <property type="project" value="TreeGrafter"/>
</dbReference>
<feature type="transmembrane region" description="Helical" evidence="12">
    <location>
        <begin position="104"/>
        <end position="122"/>
    </location>
</feature>
<evidence type="ECO:0000256" key="4">
    <source>
        <dbReference type="ARBA" id="ARBA00022475"/>
    </source>
</evidence>
<evidence type="ECO:0000256" key="1">
    <source>
        <dbReference type="ARBA" id="ARBA00004651"/>
    </source>
</evidence>
<keyword evidence="6 12" id="KW-0812">Transmembrane</keyword>
<dbReference type="GO" id="GO:0009055">
    <property type="term" value="F:electron transfer activity"/>
    <property type="evidence" value="ECO:0007669"/>
    <property type="project" value="UniProtKB-UniRule"/>
</dbReference>
<dbReference type="PANTHER" id="PTHR30365">
    <property type="entry name" value="CYTOCHROME D UBIQUINOL OXIDASE"/>
    <property type="match status" value="1"/>
</dbReference>
<dbReference type="Pfam" id="PF01654">
    <property type="entry name" value="Cyt_bd_oxida_I"/>
    <property type="match status" value="1"/>
</dbReference>
<keyword evidence="8 12" id="KW-0249">Electron transport</keyword>
<feature type="transmembrane region" description="Helical" evidence="12">
    <location>
        <begin position="416"/>
        <end position="437"/>
    </location>
</feature>
<comment type="similarity">
    <text evidence="2 12">Belongs to the cytochrome ubiquinol oxidase subunit 1 family.</text>
</comment>
<gene>
    <name evidence="14" type="ORF">SAMN05216360_103326</name>
</gene>
<evidence type="ECO:0000256" key="13">
    <source>
        <dbReference type="SAM" id="MobiDB-lite"/>
    </source>
</evidence>
<dbReference type="GO" id="GO:0046872">
    <property type="term" value="F:metal ion binding"/>
    <property type="evidence" value="ECO:0007669"/>
    <property type="project" value="UniProtKB-UniRule"/>
</dbReference>
<feature type="transmembrane region" description="Helical" evidence="12">
    <location>
        <begin position="364"/>
        <end position="385"/>
    </location>
</feature>
<dbReference type="OrthoDB" id="9807042at2"/>
<dbReference type="STRING" id="582672.SAMN05216360_103326"/>
<dbReference type="GO" id="GO:0016682">
    <property type="term" value="F:oxidoreductase activity, acting on diphenols and related substances as donors, oxygen as acceptor"/>
    <property type="evidence" value="ECO:0007669"/>
    <property type="project" value="TreeGrafter"/>
</dbReference>
<sequence length="490" mass="54390">MLENTLPVLLARLDFAWITTFHILYPPLTIGLAGMLFVGEALWMRTDDEYWYRLTRFFERLLIVNFAAGVATGVTMEMAFGILYGPFSQAAGPFFGQVLGYETITAFMYEAGFIGLMIFGWGKIGRKMHLFATFNVALSSALSAMWILDANSWMQTPTGVELRNGVFHITSLAKALLNPDVLYAFPHMLVASYELALALVGAISAWYILKGRHVAMFRRSLRLVILALVFVAPLQVWLGDSLGLTVARHQPTVLAAMEGHYDTYNPDGSVNTSWKLLAWPNAQNDGTVWSISIPHMLSLLETHTWSGKVIGLNEFPADERPPMLIPFYGFRVMVACGLGMVLVAFWGAWLVYRRKLDARAGGTVWFLRAAVAAAALPYLGIWVGWWTREVGRQPWVVFKIMRTAEGVSHMSVIEEVLWLGGYMAFELTVWGAVWWYLAKLVRQGPDLDAPIPVFGGVDPEPERAGAGGVRETPKAEWPAPPGGIHASGAR</sequence>
<dbReference type="PANTHER" id="PTHR30365:SF14">
    <property type="entry name" value="CYTOCHROME BD MENAQUINOL OXIDASE SUBUNIT I-RELATED"/>
    <property type="match status" value="1"/>
</dbReference>
<keyword evidence="4 12" id="KW-1003">Cell membrane</keyword>
<evidence type="ECO:0000256" key="3">
    <source>
        <dbReference type="ARBA" id="ARBA00022448"/>
    </source>
</evidence>
<evidence type="ECO:0000313" key="15">
    <source>
        <dbReference type="Proteomes" id="UP000198704"/>
    </source>
</evidence>
<comment type="subcellular location">
    <subcellularLocation>
        <location evidence="12">Cell inner membrane</location>
    </subcellularLocation>
    <subcellularLocation>
        <location evidence="1">Cell membrane</location>
        <topology evidence="1">Multi-pass membrane protein</topology>
    </subcellularLocation>
</comment>
<dbReference type="GO" id="GO:0070069">
    <property type="term" value="C:cytochrome complex"/>
    <property type="evidence" value="ECO:0007669"/>
    <property type="project" value="UniProtKB-UniRule"/>
</dbReference>
<name>A0A1G9VY16_9HYPH</name>
<keyword evidence="9 12" id="KW-1133">Transmembrane helix</keyword>
<dbReference type="PIRSF" id="PIRSF006446">
    <property type="entry name" value="Cyt_quinol_oxidase_1"/>
    <property type="match status" value="1"/>
</dbReference>
<keyword evidence="5 12" id="KW-0349">Heme</keyword>
<evidence type="ECO:0000256" key="11">
    <source>
        <dbReference type="ARBA" id="ARBA00023136"/>
    </source>
</evidence>
<dbReference type="AlphaFoldDB" id="A0A1G9VY16"/>
<reference evidence="15" key="1">
    <citation type="submission" date="2016-10" db="EMBL/GenBank/DDBJ databases">
        <authorList>
            <person name="Varghese N."/>
            <person name="Submissions S."/>
        </authorList>
    </citation>
    <scope>NUCLEOTIDE SEQUENCE [LARGE SCALE GENOMIC DNA]</scope>
    <source>
        <strain evidence="15">BL47</strain>
    </source>
</reference>
<feature type="transmembrane region" description="Helical" evidence="12">
    <location>
        <begin position="60"/>
        <end position="84"/>
    </location>
</feature>
<feature type="transmembrane region" description="Helical" evidence="12">
    <location>
        <begin position="184"/>
        <end position="209"/>
    </location>
</feature>
<dbReference type="EMBL" id="FNHS01000003">
    <property type="protein sequence ID" value="SDM76806.1"/>
    <property type="molecule type" value="Genomic_DNA"/>
</dbReference>
<evidence type="ECO:0000256" key="6">
    <source>
        <dbReference type="ARBA" id="ARBA00022692"/>
    </source>
</evidence>
<evidence type="ECO:0000313" key="14">
    <source>
        <dbReference type="EMBL" id="SDM76806.1"/>
    </source>
</evidence>
<keyword evidence="15" id="KW-1185">Reference proteome</keyword>
<dbReference type="InterPro" id="IPR002585">
    <property type="entry name" value="Cyt-d_ubiquinol_oxidase_su_1"/>
</dbReference>
<keyword evidence="11 12" id="KW-0472">Membrane</keyword>
<accession>A0A1G9VY16</accession>
<evidence type="ECO:0000256" key="9">
    <source>
        <dbReference type="ARBA" id="ARBA00022989"/>
    </source>
</evidence>
<evidence type="ECO:0000256" key="8">
    <source>
        <dbReference type="ARBA" id="ARBA00022982"/>
    </source>
</evidence>
<protein>
    <submittedName>
        <fullName evidence="14">Cytochrome d ubiquinol oxidase subunit I</fullName>
    </submittedName>
</protein>
<evidence type="ECO:0000256" key="5">
    <source>
        <dbReference type="ARBA" id="ARBA00022617"/>
    </source>
</evidence>
<feature type="transmembrane region" description="Helical" evidence="12">
    <location>
        <begin position="328"/>
        <end position="352"/>
    </location>
</feature>
<evidence type="ECO:0000256" key="7">
    <source>
        <dbReference type="ARBA" id="ARBA00022723"/>
    </source>
</evidence>
<dbReference type="RefSeq" id="WP_091714409.1">
    <property type="nucleotide sequence ID" value="NZ_FNHS01000003.1"/>
</dbReference>
<dbReference type="GO" id="GO:0019646">
    <property type="term" value="P:aerobic electron transport chain"/>
    <property type="evidence" value="ECO:0007669"/>
    <property type="project" value="InterPro"/>
</dbReference>